<protein>
    <submittedName>
        <fullName evidence="1">Uncharacterized protein</fullName>
    </submittedName>
</protein>
<evidence type="ECO:0000313" key="2">
    <source>
        <dbReference type="Proteomes" id="UP000251795"/>
    </source>
</evidence>
<evidence type="ECO:0000313" key="1">
    <source>
        <dbReference type="EMBL" id="AWY08295.1"/>
    </source>
</evidence>
<name>A0A2Z4QDE8_9CAUD</name>
<gene>
    <name evidence="1" type="ORF">Alexandra_14</name>
</gene>
<accession>A0A2Z4QDE8</accession>
<dbReference type="EMBL" id="MH248138">
    <property type="protein sequence ID" value="AWY08295.1"/>
    <property type="molecule type" value="Genomic_DNA"/>
</dbReference>
<sequence length="110" mass="12219">MNTIRGFDWLFYGDGTDSGQHSIASVVVETSTKSIQVEVKPGGAVPVIQAIQDNDVLYVQTSEGLYRIRYSCSFRTLDANVFPPSKTEFRLKLIACDFLDGVTTHDKLLD</sequence>
<reference evidence="1 2" key="1">
    <citation type="submission" date="2018-04" db="EMBL/GenBank/DDBJ databases">
        <authorList>
            <person name="Go L.Y."/>
            <person name="Mitchell J.A."/>
        </authorList>
    </citation>
    <scope>NUCLEOTIDE SEQUENCE [LARGE SCALE GENOMIC DNA]</scope>
</reference>
<dbReference type="Proteomes" id="UP000251795">
    <property type="component" value="Segment"/>
</dbReference>
<organism evidence="1 2">
    <name type="scientific">Erwinia phage vB_EamM_Alexandra</name>
    <dbReference type="NCBI Taxonomy" id="2201424"/>
    <lineage>
        <taxon>Viruses</taxon>
        <taxon>Duplodnaviria</taxon>
        <taxon>Heunggongvirae</taxon>
        <taxon>Uroviricota</taxon>
        <taxon>Caudoviricetes</taxon>
        <taxon>Alexandravirus</taxon>
        <taxon>Alexandravirus alexandra</taxon>
    </lineage>
</organism>
<proteinExistence type="predicted"/>
<keyword evidence="2" id="KW-1185">Reference proteome</keyword>